<evidence type="ECO:0000313" key="2">
    <source>
        <dbReference type="Proteomes" id="UP001060070"/>
    </source>
</evidence>
<organism evidence="1 2">
    <name type="scientific">Mesorhizobium ciceri</name>
    <dbReference type="NCBI Taxonomy" id="39645"/>
    <lineage>
        <taxon>Bacteria</taxon>
        <taxon>Pseudomonadati</taxon>
        <taxon>Pseudomonadota</taxon>
        <taxon>Alphaproteobacteria</taxon>
        <taxon>Hyphomicrobiales</taxon>
        <taxon>Phyllobacteriaceae</taxon>
        <taxon>Mesorhizobium</taxon>
    </lineage>
</organism>
<dbReference type="EMBL" id="CP088147">
    <property type="protein sequence ID" value="UTU49858.1"/>
    <property type="molecule type" value="Genomic_DNA"/>
</dbReference>
<keyword evidence="2" id="KW-1185">Reference proteome</keyword>
<sequence length="69" mass="7142">MTLTEALSRATVSVPEAGKVFYDLGRNASYDAAKRGDMPTVTIGGKIRVPVAPVAIKLGLQVTAVRAAA</sequence>
<protein>
    <submittedName>
        <fullName evidence="1">DNA-binding protein</fullName>
    </submittedName>
</protein>
<dbReference type="RefSeq" id="WP_024503218.1">
    <property type="nucleotide sequence ID" value="NZ_CP088147.1"/>
</dbReference>
<keyword evidence="1" id="KW-0238">DNA-binding</keyword>
<accession>A0AB38T655</accession>
<reference evidence="1 2" key="1">
    <citation type="journal article" date="2022" name="Microbiol. Resour. Announc.">
        <title>Complete Genome Sequence of Mesorhizobium ciceri Strain R30, a Rhizobium Used as a Commercial Inoculant for Chickpea in Argentina.</title>
        <authorList>
            <person name="Foresto E."/>
            <person name="Revale S."/>
            <person name="Primo E."/>
            <person name="Nievas F."/>
            <person name="Carezzano E."/>
            <person name="Puente M."/>
            <person name="Alzari P."/>
            <person name="Mart M."/>
            <person name="Ben-Assaya M."/>
            <person name="Mornico D."/>
            <person name="Santoro M."/>
            <person name="Mart F."/>
            <person name="Giordano W."/>
            <person name="Bogino P."/>
        </authorList>
    </citation>
    <scope>NUCLEOTIDE SEQUENCE [LARGE SCALE GENOMIC DNA]</scope>
    <source>
        <strain evidence="1 2">R30</strain>
    </source>
</reference>
<dbReference type="AlphaFoldDB" id="A0AB38T655"/>
<dbReference type="GO" id="GO:0003677">
    <property type="term" value="F:DNA binding"/>
    <property type="evidence" value="ECO:0007669"/>
    <property type="project" value="UniProtKB-KW"/>
</dbReference>
<dbReference type="Proteomes" id="UP001060070">
    <property type="component" value="Chromosome"/>
</dbReference>
<evidence type="ECO:0000313" key="1">
    <source>
        <dbReference type="EMBL" id="UTU49858.1"/>
    </source>
</evidence>
<gene>
    <name evidence="1" type="ORF">LRP29_20450</name>
</gene>
<proteinExistence type="predicted"/>
<name>A0AB38T655_9HYPH</name>